<dbReference type="EMBL" id="SNYJ01000024">
    <property type="protein sequence ID" value="TDQ34619.1"/>
    <property type="molecule type" value="Genomic_DNA"/>
</dbReference>
<dbReference type="Proteomes" id="UP000295632">
    <property type="component" value="Unassembled WGS sequence"/>
</dbReference>
<dbReference type="RefSeq" id="WP_166639417.1">
    <property type="nucleotide sequence ID" value="NZ_SNYJ01000024.1"/>
</dbReference>
<evidence type="ECO:0000313" key="2">
    <source>
        <dbReference type="Proteomes" id="UP000295632"/>
    </source>
</evidence>
<comment type="caution">
    <text evidence="1">The sequence shown here is derived from an EMBL/GenBank/DDBJ whole genome shotgun (WGS) entry which is preliminary data.</text>
</comment>
<evidence type="ECO:0000313" key="1">
    <source>
        <dbReference type="EMBL" id="TDQ34619.1"/>
    </source>
</evidence>
<dbReference type="AlphaFoldDB" id="A0A4R6TQ45"/>
<sequence>MAIKKIQHEQVDERKQKKMKKASLFKPFGDGIFLNKKLTIRKGELQ</sequence>
<gene>
    <name evidence="1" type="ORF">EV213_12437</name>
</gene>
<organism evidence="1 2">
    <name type="scientific">Aureibacillus halotolerans</name>
    <dbReference type="NCBI Taxonomy" id="1508390"/>
    <lineage>
        <taxon>Bacteria</taxon>
        <taxon>Bacillati</taxon>
        <taxon>Bacillota</taxon>
        <taxon>Bacilli</taxon>
        <taxon>Bacillales</taxon>
        <taxon>Bacillaceae</taxon>
        <taxon>Aureibacillus</taxon>
    </lineage>
</organism>
<proteinExistence type="predicted"/>
<keyword evidence="2" id="KW-1185">Reference proteome</keyword>
<reference evidence="1 2" key="1">
    <citation type="submission" date="2019-03" db="EMBL/GenBank/DDBJ databases">
        <title>Genomic Encyclopedia of Type Strains, Phase IV (KMG-IV): sequencing the most valuable type-strain genomes for metagenomic binning, comparative biology and taxonomic classification.</title>
        <authorList>
            <person name="Goeker M."/>
        </authorList>
    </citation>
    <scope>NUCLEOTIDE SEQUENCE [LARGE SCALE GENOMIC DNA]</scope>
    <source>
        <strain evidence="1 2">DSM 28697</strain>
    </source>
</reference>
<protein>
    <submittedName>
        <fullName evidence="1">Uncharacterized protein</fullName>
    </submittedName>
</protein>
<name>A0A4R6TQ45_9BACI</name>
<accession>A0A4R6TQ45</accession>